<evidence type="ECO:0000313" key="1">
    <source>
        <dbReference type="EMBL" id="ERM97856.1"/>
    </source>
</evidence>
<organism evidence="1 2">
    <name type="scientific">Amborella trichopoda</name>
    <dbReference type="NCBI Taxonomy" id="13333"/>
    <lineage>
        <taxon>Eukaryota</taxon>
        <taxon>Viridiplantae</taxon>
        <taxon>Streptophyta</taxon>
        <taxon>Embryophyta</taxon>
        <taxon>Tracheophyta</taxon>
        <taxon>Spermatophyta</taxon>
        <taxon>Magnoliopsida</taxon>
        <taxon>Amborellales</taxon>
        <taxon>Amborellaceae</taxon>
        <taxon>Amborella</taxon>
    </lineage>
</organism>
<dbReference type="Gramene" id="ERM97856">
    <property type="protein sequence ID" value="ERM97856"/>
    <property type="gene ID" value="AMTR_s00118p00140930"/>
</dbReference>
<accession>W1NNZ6</accession>
<dbReference type="AlphaFoldDB" id="W1NNZ6"/>
<evidence type="ECO:0000313" key="2">
    <source>
        <dbReference type="Proteomes" id="UP000017836"/>
    </source>
</evidence>
<reference evidence="2" key="1">
    <citation type="journal article" date="2013" name="Science">
        <title>The Amborella genome and the evolution of flowering plants.</title>
        <authorList>
            <consortium name="Amborella Genome Project"/>
        </authorList>
    </citation>
    <scope>NUCLEOTIDE SEQUENCE [LARGE SCALE GENOMIC DNA]</scope>
</reference>
<protein>
    <submittedName>
        <fullName evidence="1">Uncharacterized protein</fullName>
    </submittedName>
</protein>
<dbReference type="Proteomes" id="UP000017836">
    <property type="component" value="Unassembled WGS sequence"/>
</dbReference>
<sequence length="100" mass="11662">MRRFSEVKLPPLWEPLSMILTKLLQMGLTILPNPVQPKYEVKDKSKWYGYIRHHTHSTEDNYNLKHNIREILDDGVINYTPIDAPVEASSEKMGIFVNPL</sequence>
<dbReference type="HOGENOM" id="CLU_2309870_0_0_1"/>
<dbReference type="EMBL" id="KI395787">
    <property type="protein sequence ID" value="ERM97856.1"/>
    <property type="molecule type" value="Genomic_DNA"/>
</dbReference>
<proteinExistence type="predicted"/>
<name>W1NNZ6_AMBTC</name>
<keyword evidence="2" id="KW-1185">Reference proteome</keyword>
<gene>
    <name evidence="1" type="ORF">AMTR_s00118p00140930</name>
</gene>